<dbReference type="EMBL" id="QZWG01001103">
    <property type="protein sequence ID" value="RZB41070.1"/>
    <property type="molecule type" value="Genomic_DNA"/>
</dbReference>
<sequence length="260" mass="30563">KAIGIIPEELNWSQWKKFLHDARFYIWDDPYLFKLGAYNLLRRIAFKTPIGLSPFQLVYEPSYKDLLKLCVQNGGECKSEEYSSPFKEEFQTVIRMTHSLNDVEAIHATPVSICNPTNYDIGCDDVVNNQKNENEIPPATQNSKPKRGRPFKTPPESIKNWYVIRKERKIANRFDTTYIHKETGFRCRSLKEIKNYEKYGSPPRRQKVKAQAKEESNDKTKNETEEMVVAQRKQKAEVMRTFVEEFLSEAYHNQLHMFDP</sequence>
<feature type="compositionally biased region" description="Basic and acidic residues" evidence="1">
    <location>
        <begin position="211"/>
        <end position="224"/>
    </location>
</feature>
<comment type="caution">
    <text evidence="2">The sequence shown here is derived from an EMBL/GenBank/DDBJ whole genome shotgun (WGS) entry which is preliminary data.</text>
</comment>
<evidence type="ECO:0008006" key="4">
    <source>
        <dbReference type="Google" id="ProtNLM"/>
    </source>
</evidence>
<organism evidence="2 3">
    <name type="scientific">Glycine soja</name>
    <name type="common">Wild soybean</name>
    <dbReference type="NCBI Taxonomy" id="3848"/>
    <lineage>
        <taxon>Eukaryota</taxon>
        <taxon>Viridiplantae</taxon>
        <taxon>Streptophyta</taxon>
        <taxon>Embryophyta</taxon>
        <taxon>Tracheophyta</taxon>
        <taxon>Spermatophyta</taxon>
        <taxon>Magnoliopsida</taxon>
        <taxon>eudicotyledons</taxon>
        <taxon>Gunneridae</taxon>
        <taxon>Pentapetalae</taxon>
        <taxon>rosids</taxon>
        <taxon>fabids</taxon>
        <taxon>Fabales</taxon>
        <taxon>Fabaceae</taxon>
        <taxon>Papilionoideae</taxon>
        <taxon>50 kb inversion clade</taxon>
        <taxon>NPAAA clade</taxon>
        <taxon>indigoferoid/millettioid clade</taxon>
        <taxon>Phaseoleae</taxon>
        <taxon>Glycine</taxon>
        <taxon>Glycine subgen. Soja</taxon>
    </lineage>
</organism>
<protein>
    <recommendedName>
        <fullName evidence="4">MBD domain-containing protein</fullName>
    </recommendedName>
</protein>
<keyword evidence="3" id="KW-1185">Reference proteome</keyword>
<feature type="non-terminal residue" evidence="2">
    <location>
        <position position="1"/>
    </location>
</feature>
<accession>A0A445EXN3</accession>
<proteinExistence type="predicted"/>
<reference evidence="2 3" key="1">
    <citation type="submission" date="2018-09" db="EMBL/GenBank/DDBJ databases">
        <title>A high-quality reference genome of wild soybean provides a powerful tool to mine soybean genomes.</title>
        <authorList>
            <person name="Xie M."/>
            <person name="Chung C.Y.L."/>
            <person name="Li M.-W."/>
            <person name="Wong F.-L."/>
            <person name="Chan T.-F."/>
            <person name="Lam H.-M."/>
        </authorList>
    </citation>
    <scope>NUCLEOTIDE SEQUENCE [LARGE SCALE GENOMIC DNA]</scope>
    <source>
        <strain evidence="3">cv. W05</strain>
        <tissue evidence="2">Hypocotyl of etiolated seedlings</tissue>
    </source>
</reference>
<evidence type="ECO:0000313" key="2">
    <source>
        <dbReference type="EMBL" id="RZB41070.1"/>
    </source>
</evidence>
<dbReference type="AlphaFoldDB" id="A0A445EXN3"/>
<gene>
    <name evidence="2" type="ORF">D0Y65_055504</name>
</gene>
<evidence type="ECO:0000256" key="1">
    <source>
        <dbReference type="SAM" id="MobiDB-lite"/>
    </source>
</evidence>
<dbReference type="Proteomes" id="UP000289340">
    <property type="component" value="Unassembled WGS sequence"/>
</dbReference>
<feature type="region of interest" description="Disordered" evidence="1">
    <location>
        <begin position="196"/>
        <end position="228"/>
    </location>
</feature>
<evidence type="ECO:0000313" key="3">
    <source>
        <dbReference type="Proteomes" id="UP000289340"/>
    </source>
</evidence>
<feature type="region of interest" description="Disordered" evidence="1">
    <location>
        <begin position="130"/>
        <end position="152"/>
    </location>
</feature>
<name>A0A445EXN3_GLYSO</name>